<dbReference type="WBParaSite" id="TCLT_0000111301-mRNA-1">
    <property type="protein sequence ID" value="TCLT_0000111301-mRNA-1"/>
    <property type="gene ID" value="TCLT_0000111301"/>
</dbReference>
<proteinExistence type="predicted"/>
<evidence type="ECO:0000313" key="2">
    <source>
        <dbReference type="Proteomes" id="UP000276776"/>
    </source>
</evidence>
<organism evidence="3">
    <name type="scientific">Thelazia callipaeda</name>
    <name type="common">Oriental eyeworm</name>
    <name type="synonym">Parasitic nematode</name>
    <dbReference type="NCBI Taxonomy" id="103827"/>
    <lineage>
        <taxon>Eukaryota</taxon>
        <taxon>Metazoa</taxon>
        <taxon>Ecdysozoa</taxon>
        <taxon>Nematoda</taxon>
        <taxon>Chromadorea</taxon>
        <taxon>Rhabditida</taxon>
        <taxon>Spirurina</taxon>
        <taxon>Spiruromorpha</taxon>
        <taxon>Thelazioidea</taxon>
        <taxon>Thelaziidae</taxon>
        <taxon>Thelazia</taxon>
    </lineage>
</organism>
<dbReference type="AlphaFoldDB" id="A0A0N5CLW0"/>
<dbReference type="Proteomes" id="UP000276776">
    <property type="component" value="Unassembled WGS sequence"/>
</dbReference>
<reference evidence="1 2" key="2">
    <citation type="submission" date="2018-11" db="EMBL/GenBank/DDBJ databases">
        <authorList>
            <consortium name="Pathogen Informatics"/>
        </authorList>
    </citation>
    <scope>NUCLEOTIDE SEQUENCE [LARGE SCALE GENOMIC DNA]</scope>
</reference>
<protein>
    <submittedName>
        <fullName evidence="3">Secreted protein</fullName>
    </submittedName>
</protein>
<evidence type="ECO:0000313" key="3">
    <source>
        <dbReference type="WBParaSite" id="TCLT_0000111301-mRNA-1"/>
    </source>
</evidence>
<reference evidence="3" key="1">
    <citation type="submission" date="2017-02" db="UniProtKB">
        <authorList>
            <consortium name="WormBaseParasite"/>
        </authorList>
    </citation>
    <scope>IDENTIFICATION</scope>
</reference>
<sequence>MRLGVGRQVLFVCGVVWCGRRWNGLGGNSEVGWPDELVNSVMLFVGSSGQPTTLLFCVYVCMGITRTICIFMEEATWAKLPQVLLYEVACTA</sequence>
<evidence type="ECO:0000313" key="1">
    <source>
        <dbReference type="EMBL" id="VDM96373.1"/>
    </source>
</evidence>
<name>A0A0N5CLW0_THECL</name>
<keyword evidence="2" id="KW-1185">Reference proteome</keyword>
<gene>
    <name evidence="1" type="ORF">TCLT_LOCUS1114</name>
</gene>
<dbReference type="EMBL" id="UYYF01000119">
    <property type="protein sequence ID" value="VDM96373.1"/>
    <property type="molecule type" value="Genomic_DNA"/>
</dbReference>
<accession>A0A0N5CLW0</accession>